<evidence type="ECO:0000313" key="5">
    <source>
        <dbReference type="EMBL" id="XBY45859.1"/>
    </source>
</evidence>
<evidence type="ECO:0000256" key="2">
    <source>
        <dbReference type="ARBA" id="ARBA00019992"/>
    </source>
</evidence>
<keyword evidence="3" id="KW-0677">Repeat</keyword>
<dbReference type="InterPro" id="IPR011990">
    <property type="entry name" value="TPR-like_helical_dom_sf"/>
</dbReference>
<dbReference type="PANTHER" id="PTHR16263">
    <property type="entry name" value="TETRATRICOPEPTIDE REPEAT PROTEIN 38"/>
    <property type="match status" value="1"/>
</dbReference>
<evidence type="ECO:0000256" key="4">
    <source>
        <dbReference type="ARBA" id="ARBA00022803"/>
    </source>
</evidence>
<organism evidence="5">
    <name type="scientific">Methyloraptor flagellatus</name>
    <dbReference type="NCBI Taxonomy" id="3162530"/>
    <lineage>
        <taxon>Bacteria</taxon>
        <taxon>Pseudomonadati</taxon>
        <taxon>Pseudomonadota</taxon>
        <taxon>Alphaproteobacteria</taxon>
        <taxon>Hyphomicrobiales</taxon>
        <taxon>Ancalomicrobiaceae</taxon>
        <taxon>Methyloraptor</taxon>
    </lineage>
</organism>
<protein>
    <recommendedName>
        <fullName evidence="2">Tetratricopeptide repeat protein 38</fullName>
    </recommendedName>
</protein>
<name>A0AAU7XCT3_9HYPH</name>
<comment type="similarity">
    <text evidence="1">Belongs to the TTC38 family.</text>
</comment>
<reference evidence="5" key="1">
    <citation type="submission" date="2024-06" db="EMBL/GenBank/DDBJ databases">
        <title>Methylostella associata gen. nov., sp. nov., a novel Ancalomicrobiaceae-affiliated facultatively methylotrophic bacteria that feed on methanotrophs of the genus Methylococcus.</title>
        <authorList>
            <person name="Saltykova V."/>
            <person name="Danilova O.V."/>
            <person name="Oshkin I.Y."/>
            <person name="Belova S.E."/>
            <person name="Pimenov N.V."/>
            <person name="Dedysh S.N."/>
        </authorList>
    </citation>
    <scope>NUCLEOTIDE SEQUENCE</scope>
    <source>
        <strain evidence="5">S20</strain>
    </source>
</reference>
<dbReference type="KEGG" id="mflg:ABS361_06290"/>
<dbReference type="RefSeq" id="WP_407050954.1">
    <property type="nucleotide sequence ID" value="NZ_CP158568.1"/>
</dbReference>
<gene>
    <name evidence="5" type="ORF">ABS361_06290</name>
</gene>
<keyword evidence="4" id="KW-0802">TPR repeat</keyword>
<evidence type="ECO:0000256" key="3">
    <source>
        <dbReference type="ARBA" id="ARBA00022737"/>
    </source>
</evidence>
<accession>A0AAU7XCT3</accession>
<proteinExistence type="inferred from homology"/>
<dbReference type="EMBL" id="CP158568">
    <property type="protein sequence ID" value="XBY45859.1"/>
    <property type="molecule type" value="Genomic_DNA"/>
</dbReference>
<sequence length="446" mass="48716">MSHDIFGLDSSVEDANARAAFEEAVHGVGAHGPNVGAALGRSLAADPLNVPALALRGFANLILAREELEPPAAAACVEAERALGLRDGGTRDERILVRALRAAVDGSFRRAIDILDNGFIDRPAVFLPFKLAHALRFMAGDGAGMLRASERMLSGWDEANPAAGFLLGCHAFALEEHGQYEAAEHYGRRAVALQPDDSWGLHAVAHVFEMRGETRQGIEWLEAGRRHWSRCNNFSFHMAWHIALMRLECGEHDRVLDLYDAEVRPRQTDDFRDMANAVSLLWRLDRSGVDVGERWSDLAEIARRRRTDSTLIFAMLHTLVALVALEDADGVLDLIATLEAKAASMGDQAEVARAVGLPVARIIAGLGNRGGTEALDRLALDLPRIGGSNAQRDLFMLHLAEIASRQGDERARASIHMTRHRLKAEDHLIAAVDRRARAGRSAGVNF</sequence>
<dbReference type="PANTHER" id="PTHR16263:SF4">
    <property type="entry name" value="TETRATRICOPEPTIDE REPEAT PROTEIN 38"/>
    <property type="match status" value="1"/>
</dbReference>
<dbReference type="AlphaFoldDB" id="A0AAU7XCT3"/>
<dbReference type="InterPro" id="IPR033891">
    <property type="entry name" value="TTC38"/>
</dbReference>
<dbReference type="Gene3D" id="1.25.40.10">
    <property type="entry name" value="Tetratricopeptide repeat domain"/>
    <property type="match status" value="1"/>
</dbReference>
<evidence type="ECO:0000256" key="1">
    <source>
        <dbReference type="ARBA" id="ARBA00005857"/>
    </source>
</evidence>
<dbReference type="SUPFAM" id="SSF48452">
    <property type="entry name" value="TPR-like"/>
    <property type="match status" value="1"/>
</dbReference>
<dbReference type="CDD" id="cd05804">
    <property type="entry name" value="StaR_like"/>
    <property type="match status" value="1"/>
</dbReference>